<dbReference type="AlphaFoldDB" id="A0A917U5G2"/>
<feature type="region of interest" description="Disordered" evidence="1">
    <location>
        <begin position="127"/>
        <end position="154"/>
    </location>
</feature>
<dbReference type="RefSeq" id="WP_189047708.1">
    <property type="nucleotide sequence ID" value="NZ_BMNB01000025.1"/>
</dbReference>
<feature type="compositionally biased region" description="Basic and acidic residues" evidence="1">
    <location>
        <begin position="136"/>
        <end position="145"/>
    </location>
</feature>
<evidence type="ECO:0008006" key="4">
    <source>
        <dbReference type="Google" id="ProtNLM"/>
    </source>
</evidence>
<evidence type="ECO:0000313" key="3">
    <source>
        <dbReference type="Proteomes" id="UP000608890"/>
    </source>
</evidence>
<name>A0A917U5G2_9ACTN</name>
<evidence type="ECO:0000313" key="2">
    <source>
        <dbReference type="EMBL" id="GGM55928.1"/>
    </source>
</evidence>
<dbReference type="SUPFAM" id="SSF50969">
    <property type="entry name" value="YVTN repeat-like/Quinoprotein amine dehydrogenase"/>
    <property type="match status" value="1"/>
</dbReference>
<evidence type="ECO:0000256" key="1">
    <source>
        <dbReference type="SAM" id="MobiDB-lite"/>
    </source>
</evidence>
<protein>
    <recommendedName>
        <fullName evidence="4">S9 family peptidase</fullName>
    </recommendedName>
</protein>
<reference evidence="2" key="2">
    <citation type="submission" date="2020-09" db="EMBL/GenBank/DDBJ databases">
        <authorList>
            <person name="Sun Q."/>
            <person name="Zhou Y."/>
        </authorList>
    </citation>
    <scope>NUCLEOTIDE SEQUENCE</scope>
    <source>
        <strain evidence="2">CGMCC 4.7312</strain>
    </source>
</reference>
<comment type="caution">
    <text evidence="2">The sequence shown here is derived from an EMBL/GenBank/DDBJ whole genome shotgun (WGS) entry which is preliminary data.</text>
</comment>
<sequence>MDDRITLIGDGVPTGSFAVPAGSRLAGKGAWSPDGRALALVADQRFSSTVSFVDATSGKPTGAALPTQEGVATQRLLGWHPDGAAVVAAYLPERDAPATFDIRDEDNHPTNFAAVRRVELRALTPAGAARTLLSPPDRDDVHEHLPPGSDPPPD</sequence>
<dbReference type="Gene3D" id="2.120.10.30">
    <property type="entry name" value="TolB, C-terminal domain"/>
    <property type="match status" value="1"/>
</dbReference>
<dbReference type="InterPro" id="IPR011042">
    <property type="entry name" value="6-blade_b-propeller_TolB-like"/>
</dbReference>
<accession>A0A917U5G2</accession>
<dbReference type="EMBL" id="BMNB01000025">
    <property type="protein sequence ID" value="GGM55928.1"/>
    <property type="molecule type" value="Genomic_DNA"/>
</dbReference>
<proteinExistence type="predicted"/>
<organism evidence="2 3">
    <name type="scientific">Micromonospora sonchi</name>
    <dbReference type="NCBI Taxonomy" id="1763543"/>
    <lineage>
        <taxon>Bacteria</taxon>
        <taxon>Bacillati</taxon>
        <taxon>Actinomycetota</taxon>
        <taxon>Actinomycetes</taxon>
        <taxon>Micromonosporales</taxon>
        <taxon>Micromonosporaceae</taxon>
        <taxon>Micromonospora</taxon>
    </lineage>
</organism>
<keyword evidence="3" id="KW-1185">Reference proteome</keyword>
<reference evidence="2" key="1">
    <citation type="journal article" date="2014" name="Int. J. Syst. Evol. Microbiol.">
        <title>Complete genome sequence of Corynebacterium casei LMG S-19264T (=DSM 44701T), isolated from a smear-ripened cheese.</title>
        <authorList>
            <consortium name="US DOE Joint Genome Institute (JGI-PGF)"/>
            <person name="Walter F."/>
            <person name="Albersmeier A."/>
            <person name="Kalinowski J."/>
            <person name="Ruckert C."/>
        </authorList>
    </citation>
    <scope>NUCLEOTIDE SEQUENCE</scope>
    <source>
        <strain evidence="2">CGMCC 4.7312</strain>
    </source>
</reference>
<dbReference type="Proteomes" id="UP000608890">
    <property type="component" value="Unassembled WGS sequence"/>
</dbReference>
<dbReference type="InterPro" id="IPR011044">
    <property type="entry name" value="Quino_amine_DH_bsu"/>
</dbReference>
<gene>
    <name evidence="2" type="ORF">GCM10011608_45960</name>
</gene>